<organism evidence="4 5">
    <name type="scientific">Rossellomorea pakistanensis</name>
    <dbReference type="NCBI Taxonomy" id="992288"/>
    <lineage>
        <taxon>Bacteria</taxon>
        <taxon>Bacillati</taxon>
        <taxon>Bacillota</taxon>
        <taxon>Bacilli</taxon>
        <taxon>Bacillales</taxon>
        <taxon>Bacillaceae</taxon>
        <taxon>Rossellomorea</taxon>
    </lineage>
</organism>
<dbReference type="Proteomes" id="UP001646157">
    <property type="component" value="Unassembled WGS sequence"/>
</dbReference>
<comment type="catalytic activity">
    <reaction evidence="3">
        <text>UTP + H2O = UMP + diphosphate + H(+)</text>
        <dbReference type="Rhea" id="RHEA:29395"/>
        <dbReference type="ChEBI" id="CHEBI:15377"/>
        <dbReference type="ChEBI" id="CHEBI:15378"/>
        <dbReference type="ChEBI" id="CHEBI:33019"/>
        <dbReference type="ChEBI" id="CHEBI:46398"/>
        <dbReference type="ChEBI" id="CHEBI:57865"/>
        <dbReference type="EC" id="3.6.1.9"/>
    </reaction>
</comment>
<name>A0ABS2NAJ2_9BACI</name>
<evidence type="ECO:0000313" key="5">
    <source>
        <dbReference type="Proteomes" id="UP001646157"/>
    </source>
</evidence>
<feature type="site" description="Important for substrate specificity" evidence="3">
    <location>
        <position position="73"/>
    </location>
</feature>
<proteinExistence type="inferred from homology"/>
<comment type="function">
    <text evidence="3">Nucleoside triphosphate pyrophosphatase that hydrolyzes dTTP and UTP. May have a dual role in cell division arrest and in preventing the incorporation of modified nucleotides into cellular nucleic acids.</text>
</comment>
<sequence length="194" mass="21614">MILLTNLILASSSPRRKMLLQQLHLDFSIIHSNVDESIDRKVSPECVVTDLATRKALAVADDYHSSYVIGSDTVVAQGDHILEKPKDKEEAKKMLSQLSGITHSVFTGVAVIFEGQQEVFYEKTDVTFWELTEQEILNYIETGEPYDKAGGYGIQALGALFVKEIKGDYASVVGLPISKLYRTLKKMGYPSLRV</sequence>
<dbReference type="EMBL" id="JAFBDZ010000001">
    <property type="protein sequence ID" value="MBM7584845.1"/>
    <property type="molecule type" value="Genomic_DNA"/>
</dbReference>
<evidence type="ECO:0000313" key="4">
    <source>
        <dbReference type="EMBL" id="MBM7584845.1"/>
    </source>
</evidence>
<evidence type="ECO:0000256" key="2">
    <source>
        <dbReference type="ARBA" id="ARBA00022801"/>
    </source>
</evidence>
<dbReference type="EC" id="3.6.1.9" evidence="3"/>
<reference evidence="4 5" key="1">
    <citation type="submission" date="2021-01" db="EMBL/GenBank/DDBJ databases">
        <title>Genomic Encyclopedia of Type Strains, Phase IV (KMG-IV): sequencing the most valuable type-strain genomes for metagenomic binning, comparative biology and taxonomic classification.</title>
        <authorList>
            <person name="Goeker M."/>
        </authorList>
    </citation>
    <scope>NUCLEOTIDE SEQUENCE [LARGE SCALE GENOMIC DNA]</scope>
    <source>
        <strain evidence="4 5">DSM 24834</strain>
    </source>
</reference>
<gene>
    <name evidence="4" type="ORF">JOC86_001382</name>
</gene>
<dbReference type="InterPro" id="IPR029001">
    <property type="entry name" value="ITPase-like_fam"/>
</dbReference>
<dbReference type="NCBIfam" id="TIGR00172">
    <property type="entry name" value="maf"/>
    <property type="match status" value="1"/>
</dbReference>
<dbReference type="Gene3D" id="3.90.950.10">
    <property type="match status" value="1"/>
</dbReference>
<protein>
    <recommendedName>
        <fullName evidence="3">dTTP/UTP pyrophosphatase</fullName>
        <shortName evidence="3">dTTPase/UTPase</shortName>
        <ecNumber evidence="3">3.6.1.9</ecNumber>
    </recommendedName>
    <alternativeName>
        <fullName evidence="3">Nucleoside triphosphate pyrophosphatase</fullName>
    </alternativeName>
    <alternativeName>
        <fullName evidence="3">Nucleotide pyrophosphatase</fullName>
        <shortName evidence="3">Nucleotide PPase</shortName>
    </alternativeName>
</protein>
<feature type="site" description="Important for substrate specificity" evidence="3">
    <location>
        <position position="155"/>
    </location>
</feature>
<dbReference type="PANTHER" id="PTHR43213:SF5">
    <property type="entry name" value="BIFUNCTIONAL DTTP_UTP PYROPHOSPHATASE_METHYLTRANSFERASE PROTEIN-RELATED"/>
    <property type="match status" value="1"/>
</dbReference>
<accession>A0ABS2NAJ2</accession>
<comment type="caution">
    <text evidence="3">Lacks conserved residue(s) required for the propagation of feature annotation.</text>
</comment>
<comment type="subcellular location">
    <subcellularLocation>
        <location evidence="3">Cytoplasm</location>
    </subcellularLocation>
</comment>
<keyword evidence="3" id="KW-0546">Nucleotide metabolism</keyword>
<dbReference type="Pfam" id="PF02545">
    <property type="entry name" value="Maf"/>
    <property type="match status" value="1"/>
</dbReference>
<dbReference type="PIRSF" id="PIRSF006305">
    <property type="entry name" value="Maf"/>
    <property type="match status" value="1"/>
</dbReference>
<keyword evidence="2 3" id="KW-0378">Hydrolase</keyword>
<dbReference type="PANTHER" id="PTHR43213">
    <property type="entry name" value="BIFUNCTIONAL DTTP/UTP PYROPHOSPHATASE/METHYLTRANSFERASE PROTEIN-RELATED"/>
    <property type="match status" value="1"/>
</dbReference>
<dbReference type="HAMAP" id="MF_00528">
    <property type="entry name" value="Maf"/>
    <property type="match status" value="1"/>
</dbReference>
<evidence type="ECO:0000256" key="1">
    <source>
        <dbReference type="ARBA" id="ARBA00001968"/>
    </source>
</evidence>
<comment type="similarity">
    <text evidence="3">Belongs to the Maf family. YhdE subfamily.</text>
</comment>
<keyword evidence="3" id="KW-0963">Cytoplasm</keyword>
<comment type="caution">
    <text evidence="4">The sequence shown here is derived from an EMBL/GenBank/DDBJ whole genome shotgun (WGS) entry which is preliminary data.</text>
</comment>
<comment type="catalytic activity">
    <reaction evidence="3">
        <text>dTTP + H2O = dTMP + diphosphate + H(+)</text>
        <dbReference type="Rhea" id="RHEA:28534"/>
        <dbReference type="ChEBI" id="CHEBI:15377"/>
        <dbReference type="ChEBI" id="CHEBI:15378"/>
        <dbReference type="ChEBI" id="CHEBI:33019"/>
        <dbReference type="ChEBI" id="CHEBI:37568"/>
        <dbReference type="ChEBI" id="CHEBI:63528"/>
        <dbReference type="EC" id="3.6.1.9"/>
    </reaction>
</comment>
<keyword evidence="5" id="KW-1185">Reference proteome</keyword>
<comment type="cofactor">
    <cofactor evidence="1 3">
        <name>a divalent metal cation</name>
        <dbReference type="ChEBI" id="CHEBI:60240"/>
    </cofactor>
</comment>
<dbReference type="InterPro" id="IPR003697">
    <property type="entry name" value="Maf-like"/>
</dbReference>
<feature type="active site" description="Proton acceptor" evidence="3">
    <location>
        <position position="72"/>
    </location>
</feature>
<feature type="site" description="Important for substrate specificity" evidence="3">
    <location>
        <position position="15"/>
    </location>
</feature>
<dbReference type="SUPFAM" id="SSF52972">
    <property type="entry name" value="ITPase-like"/>
    <property type="match status" value="1"/>
</dbReference>
<dbReference type="CDD" id="cd00555">
    <property type="entry name" value="Maf"/>
    <property type="match status" value="1"/>
</dbReference>
<evidence type="ECO:0000256" key="3">
    <source>
        <dbReference type="HAMAP-Rule" id="MF_00528"/>
    </source>
</evidence>